<sequence>MTRAPSSARTVQWAPPCVLRLEERLGWGHPAEGCGVPSPRCRGLCREHAQQAGPCRAPARGVAAVPVLVTRQAWPTLLPGIPAPLAQPARPWGVGAGSAGGAGRRGRSGGAHPTSLASLFPGAIGGSSGAQVQARSVAEGPRSGLVPGPWAVGQGSGRCGPPLTRPRGRAGDELELIRPSLYRNVARQLNVSPHSETAVTSAFLAVAAQIFSAGLVHVRETASARSALSRPSLRGAPLSSPVPRDGRPSIGLSFSTRRPGSRAVEGRASWGRGSLKLLSVCCISLQVSHHPKPSGSPSLNHLAILWSPPADGLGRAGPGSGAGVTWGKVVSLYSVAAGLAVDCVRQAQPAVVPALVDCVTWGKVVSLYSVAAGLAVDCVRQAQPAVVPALVDCLGEFVHKTLASWLRRRGGWPQLPSHQVSDPAVASEAPCAYD</sequence>
<comment type="subcellular location">
    <subcellularLocation>
        <location evidence="1">Membrane</location>
        <topology evidence="1">Single-pass membrane protein</topology>
    </subcellularLocation>
</comment>
<dbReference type="PANTHER" id="PTHR11256">
    <property type="entry name" value="BCL-2 RELATED"/>
    <property type="match status" value="1"/>
</dbReference>
<evidence type="ECO:0000313" key="10">
    <source>
        <dbReference type="RefSeq" id="XP_023376856.1"/>
    </source>
</evidence>
<protein>
    <submittedName>
        <fullName evidence="10">Bcl-2-related ovarian killer protein</fullName>
    </submittedName>
</protein>
<dbReference type="Gene3D" id="1.10.437.10">
    <property type="entry name" value="Blc2-like"/>
    <property type="match status" value="3"/>
</dbReference>
<dbReference type="InterPro" id="IPR036834">
    <property type="entry name" value="Bcl-2-like_sf"/>
</dbReference>
<dbReference type="Proteomes" id="UP000515202">
    <property type="component" value="Unplaced"/>
</dbReference>
<keyword evidence="9" id="KW-1185">Reference proteome</keyword>
<feature type="region of interest" description="Disordered" evidence="7">
    <location>
        <begin position="140"/>
        <end position="169"/>
    </location>
</feature>
<dbReference type="Pfam" id="PF00452">
    <property type="entry name" value="Bcl-2"/>
    <property type="match status" value="1"/>
</dbReference>
<dbReference type="GO" id="GO:0097192">
    <property type="term" value="P:extrinsic apoptotic signaling pathway in absence of ligand"/>
    <property type="evidence" value="ECO:0007669"/>
    <property type="project" value="TreeGrafter"/>
</dbReference>
<proteinExistence type="inferred from homology"/>
<dbReference type="PANTHER" id="PTHR11256:SF48">
    <property type="entry name" value="BCL-2-RELATED OVARIAN KILLER PROTEIN"/>
    <property type="match status" value="1"/>
</dbReference>
<comment type="similarity">
    <text evidence="2">Belongs to the Bcl-2 family.</text>
</comment>
<evidence type="ECO:0000259" key="8">
    <source>
        <dbReference type="SMART" id="SM00337"/>
    </source>
</evidence>
<dbReference type="SUPFAM" id="SSF56854">
    <property type="entry name" value="Bcl-2 inhibitors of programmed cell death"/>
    <property type="match status" value="2"/>
</dbReference>
<reference evidence="10" key="1">
    <citation type="submission" date="2025-08" db="UniProtKB">
        <authorList>
            <consortium name="RefSeq"/>
        </authorList>
    </citation>
    <scope>IDENTIFICATION</scope>
    <source>
        <tissue evidence="10">Kidney</tissue>
    </source>
</reference>
<dbReference type="SMART" id="SM00337">
    <property type="entry name" value="BCL"/>
    <property type="match status" value="1"/>
</dbReference>
<dbReference type="GO" id="GO:0042981">
    <property type="term" value="P:regulation of apoptotic process"/>
    <property type="evidence" value="ECO:0007669"/>
    <property type="project" value="InterPro"/>
</dbReference>
<dbReference type="AlphaFoldDB" id="A0A6P6BP30"/>
<evidence type="ECO:0000256" key="5">
    <source>
        <dbReference type="ARBA" id="ARBA00022989"/>
    </source>
</evidence>
<dbReference type="KEGG" id="pvp:105302982"/>
<name>A0A6P6BP30_PTEVA</name>
<dbReference type="RefSeq" id="XP_023376856.1">
    <property type="nucleotide sequence ID" value="XM_023521088.1"/>
</dbReference>
<keyword evidence="6" id="KW-0472">Membrane</keyword>
<evidence type="ECO:0000313" key="9">
    <source>
        <dbReference type="Proteomes" id="UP000515202"/>
    </source>
</evidence>
<dbReference type="OrthoDB" id="5947850at2759"/>
<dbReference type="GO" id="GO:0008630">
    <property type="term" value="P:intrinsic apoptotic signaling pathway in response to DNA damage"/>
    <property type="evidence" value="ECO:0007669"/>
    <property type="project" value="TreeGrafter"/>
</dbReference>
<evidence type="ECO:0000256" key="4">
    <source>
        <dbReference type="ARBA" id="ARBA00022703"/>
    </source>
</evidence>
<feature type="region of interest" description="Disordered" evidence="7">
    <location>
        <begin position="226"/>
        <end position="258"/>
    </location>
</feature>
<gene>
    <name evidence="10" type="primary">BOK</name>
</gene>
<accession>A0A6P6BP30</accession>
<evidence type="ECO:0000256" key="2">
    <source>
        <dbReference type="ARBA" id="ARBA00009458"/>
    </source>
</evidence>
<dbReference type="GO" id="GO:0001836">
    <property type="term" value="P:release of cytochrome c from mitochondria"/>
    <property type="evidence" value="ECO:0007669"/>
    <property type="project" value="TreeGrafter"/>
</dbReference>
<keyword evidence="4" id="KW-0053">Apoptosis</keyword>
<dbReference type="GO" id="GO:0051400">
    <property type="term" value="F:BH domain binding"/>
    <property type="evidence" value="ECO:0007669"/>
    <property type="project" value="TreeGrafter"/>
</dbReference>
<evidence type="ECO:0000256" key="1">
    <source>
        <dbReference type="ARBA" id="ARBA00004167"/>
    </source>
</evidence>
<keyword evidence="3" id="KW-0812">Transmembrane</keyword>
<feature type="domain" description="Bcl-2 Bcl-2 homology region 1-3" evidence="8">
    <location>
        <begin position="332"/>
        <end position="412"/>
    </location>
</feature>
<dbReference type="InterPro" id="IPR026298">
    <property type="entry name" value="Bcl-2_fam"/>
</dbReference>
<organism evidence="9 10">
    <name type="scientific">Pteropus vampyrus</name>
    <name type="common">Large flying fox</name>
    <dbReference type="NCBI Taxonomy" id="132908"/>
    <lineage>
        <taxon>Eukaryota</taxon>
        <taxon>Metazoa</taxon>
        <taxon>Chordata</taxon>
        <taxon>Craniata</taxon>
        <taxon>Vertebrata</taxon>
        <taxon>Euteleostomi</taxon>
        <taxon>Mammalia</taxon>
        <taxon>Eutheria</taxon>
        <taxon>Laurasiatheria</taxon>
        <taxon>Chiroptera</taxon>
        <taxon>Yinpterochiroptera</taxon>
        <taxon>Pteropodoidea</taxon>
        <taxon>Pteropodidae</taxon>
        <taxon>Pteropodinae</taxon>
        <taxon>Pteropus</taxon>
    </lineage>
</organism>
<dbReference type="CDD" id="cd06845">
    <property type="entry name" value="Bcl-2_like"/>
    <property type="match status" value="1"/>
</dbReference>
<dbReference type="GO" id="GO:0005741">
    <property type="term" value="C:mitochondrial outer membrane"/>
    <property type="evidence" value="ECO:0007669"/>
    <property type="project" value="TreeGrafter"/>
</dbReference>
<keyword evidence="5" id="KW-1133">Transmembrane helix</keyword>
<dbReference type="PROSITE" id="PS50062">
    <property type="entry name" value="BCL2_FAMILY"/>
    <property type="match status" value="1"/>
</dbReference>
<feature type="compositionally biased region" description="Low complexity" evidence="7">
    <location>
        <begin position="226"/>
        <end position="236"/>
    </location>
</feature>
<evidence type="ECO:0000256" key="3">
    <source>
        <dbReference type="ARBA" id="ARBA00022692"/>
    </source>
</evidence>
<evidence type="ECO:0000256" key="6">
    <source>
        <dbReference type="ARBA" id="ARBA00023136"/>
    </source>
</evidence>
<evidence type="ECO:0000256" key="7">
    <source>
        <dbReference type="SAM" id="MobiDB-lite"/>
    </source>
</evidence>
<dbReference type="CTD" id="666"/>
<dbReference type="InterPro" id="IPR002475">
    <property type="entry name" value="Bcl2-like"/>
</dbReference>
<dbReference type="GeneID" id="105302982"/>
<dbReference type="InterPro" id="IPR046371">
    <property type="entry name" value="Bcl-2_BH1-3"/>
</dbReference>